<keyword evidence="2" id="KW-1185">Reference proteome</keyword>
<organism evidence="1 2">
    <name type="scientific">Vibrio gazogenes DSM 21264 = NBRC 103151</name>
    <dbReference type="NCBI Taxonomy" id="1123492"/>
    <lineage>
        <taxon>Bacteria</taxon>
        <taxon>Pseudomonadati</taxon>
        <taxon>Pseudomonadota</taxon>
        <taxon>Gammaproteobacteria</taxon>
        <taxon>Vibrionales</taxon>
        <taxon>Vibrionaceae</taxon>
        <taxon>Vibrio</taxon>
    </lineage>
</organism>
<proteinExistence type="predicted"/>
<accession>A0A1M5EWX0</accession>
<evidence type="ECO:0000313" key="1">
    <source>
        <dbReference type="EMBL" id="SHF83532.1"/>
    </source>
</evidence>
<dbReference type="AlphaFoldDB" id="A0A1M5EWX0"/>
<dbReference type="RefSeq" id="WP_021020027.1">
    <property type="nucleotide sequence ID" value="NZ_FQUH01000018.1"/>
</dbReference>
<reference evidence="2" key="1">
    <citation type="submission" date="2016-11" db="EMBL/GenBank/DDBJ databases">
        <authorList>
            <person name="Varghese N."/>
            <person name="Submissions S."/>
        </authorList>
    </citation>
    <scope>NUCLEOTIDE SEQUENCE [LARGE SCALE GENOMIC DNA]</scope>
    <source>
        <strain evidence="2">DSM 21264</strain>
    </source>
</reference>
<dbReference type="Proteomes" id="UP000184159">
    <property type="component" value="Unassembled WGS sequence"/>
</dbReference>
<gene>
    <name evidence="1" type="ORF">SAMN02745781_03283</name>
</gene>
<dbReference type="EMBL" id="FQUH01000018">
    <property type="protein sequence ID" value="SHF83532.1"/>
    <property type="molecule type" value="Genomic_DNA"/>
</dbReference>
<name>A0A1M5EWX0_VIBGA</name>
<sequence>MDKELLARKLYVERVHELIGTHEIDEIVLNAMWESKASPADAARVMLEQPTNVLEAASWLQRYLNRK</sequence>
<evidence type="ECO:0000313" key="2">
    <source>
        <dbReference type="Proteomes" id="UP000184159"/>
    </source>
</evidence>
<protein>
    <submittedName>
        <fullName evidence="1">Uncharacterized protein</fullName>
    </submittedName>
</protein>